<accession>A0A6J5F760</accession>
<dbReference type="PANTHER" id="PTHR35528:SF3">
    <property type="entry name" value="BLL1675 PROTEIN"/>
    <property type="match status" value="1"/>
</dbReference>
<feature type="domain" description="DDE" evidence="4">
    <location>
        <begin position="67"/>
        <end position="203"/>
    </location>
</feature>
<protein>
    <recommendedName>
        <fullName evidence="4">DDE domain-containing protein</fullName>
    </recommendedName>
</protein>
<proteinExistence type="predicted"/>
<evidence type="ECO:0000256" key="3">
    <source>
        <dbReference type="ARBA" id="ARBA00023172"/>
    </source>
</evidence>
<keyword evidence="6" id="KW-1185">Reference proteome</keyword>
<dbReference type="NCBIfam" id="NF033587">
    <property type="entry name" value="transpos_IS6"/>
    <property type="match status" value="1"/>
</dbReference>
<organism evidence="5 6">
    <name type="scientific">Paraburkholderia humisilvae</name>
    <dbReference type="NCBI Taxonomy" id="627669"/>
    <lineage>
        <taxon>Bacteria</taxon>
        <taxon>Pseudomonadati</taxon>
        <taxon>Pseudomonadota</taxon>
        <taxon>Betaproteobacteria</taxon>
        <taxon>Burkholderiales</taxon>
        <taxon>Burkholderiaceae</taxon>
        <taxon>Paraburkholderia</taxon>
    </lineage>
</organism>
<keyword evidence="2" id="KW-0238">DNA-binding</keyword>
<dbReference type="GO" id="GO:0032196">
    <property type="term" value="P:transposition"/>
    <property type="evidence" value="ECO:0007669"/>
    <property type="project" value="UniProtKB-KW"/>
</dbReference>
<gene>
    <name evidence="5" type="ORF">LMG29542_08126</name>
</gene>
<dbReference type="PANTHER" id="PTHR35528">
    <property type="entry name" value="BLL1675 PROTEIN"/>
    <property type="match status" value="1"/>
</dbReference>
<evidence type="ECO:0000256" key="1">
    <source>
        <dbReference type="ARBA" id="ARBA00022578"/>
    </source>
</evidence>
<dbReference type="GO" id="GO:0006310">
    <property type="term" value="P:DNA recombination"/>
    <property type="evidence" value="ECO:0007669"/>
    <property type="project" value="UniProtKB-KW"/>
</dbReference>
<dbReference type="InterPro" id="IPR047930">
    <property type="entry name" value="Transpos_IS6"/>
</dbReference>
<sequence>MDGILIGKSSSCVFAGTCATSCSLRDLVGMMAEQGLSLAHTTILRWVRRYTPEFVKRWNRFATPVGRSWRVDETYLKIRGRWVYLYRAVDRAGQTVDFMLRAKRDVAAARAFFSKAIRHQGQPPETITPDGYAASHRAVREMKADGLLPEDTRVRSSKYLNNLVEQDYRHIKSRTNVMLGFKRFSSAATTISGIELMHRIRKDQFDLARLGFGDATTPTVWDAPLNSIRHPLYQKLLNSLVYLHQIPLNSSPYRDATLKIFFIVRLYFA</sequence>
<dbReference type="InterPro" id="IPR012337">
    <property type="entry name" value="RNaseH-like_sf"/>
</dbReference>
<dbReference type="Pfam" id="PF13610">
    <property type="entry name" value="DDE_Tnp_IS240"/>
    <property type="match status" value="1"/>
</dbReference>
<keyword evidence="1" id="KW-0815">Transposition</keyword>
<evidence type="ECO:0000313" key="5">
    <source>
        <dbReference type="EMBL" id="CAB3774748.1"/>
    </source>
</evidence>
<evidence type="ECO:0000313" key="6">
    <source>
        <dbReference type="Proteomes" id="UP000494363"/>
    </source>
</evidence>
<dbReference type="InterPro" id="IPR052183">
    <property type="entry name" value="IS_Transposase"/>
</dbReference>
<dbReference type="SUPFAM" id="SSF53098">
    <property type="entry name" value="Ribonuclease H-like"/>
    <property type="match status" value="1"/>
</dbReference>
<dbReference type="AlphaFoldDB" id="A0A6J5F760"/>
<evidence type="ECO:0000259" key="4">
    <source>
        <dbReference type="Pfam" id="PF13610"/>
    </source>
</evidence>
<name>A0A6J5F760_9BURK</name>
<dbReference type="GO" id="GO:0003677">
    <property type="term" value="F:DNA binding"/>
    <property type="evidence" value="ECO:0007669"/>
    <property type="project" value="UniProtKB-KW"/>
</dbReference>
<dbReference type="InterPro" id="IPR032874">
    <property type="entry name" value="DDE_dom"/>
</dbReference>
<reference evidence="5 6" key="1">
    <citation type="submission" date="2020-04" db="EMBL/GenBank/DDBJ databases">
        <authorList>
            <person name="De Canck E."/>
        </authorList>
    </citation>
    <scope>NUCLEOTIDE SEQUENCE [LARGE SCALE GENOMIC DNA]</scope>
    <source>
        <strain evidence="5 6">LMG 29542</strain>
    </source>
</reference>
<dbReference type="Proteomes" id="UP000494363">
    <property type="component" value="Unassembled WGS sequence"/>
</dbReference>
<keyword evidence="3" id="KW-0233">DNA recombination</keyword>
<dbReference type="EMBL" id="CADIKH010000161">
    <property type="protein sequence ID" value="CAB3774748.1"/>
    <property type="molecule type" value="Genomic_DNA"/>
</dbReference>
<evidence type="ECO:0000256" key="2">
    <source>
        <dbReference type="ARBA" id="ARBA00023125"/>
    </source>
</evidence>